<feature type="non-terminal residue" evidence="5">
    <location>
        <position position="1"/>
    </location>
</feature>
<keyword evidence="1" id="KW-0547">Nucleotide-binding</keyword>
<dbReference type="PANTHER" id="PTHR47972">
    <property type="entry name" value="KINESIN-LIKE PROTEIN KLP-3"/>
    <property type="match status" value="1"/>
</dbReference>
<accession>A0A813C486</accession>
<reference evidence="5" key="1">
    <citation type="submission" date="2021-02" db="EMBL/GenBank/DDBJ databases">
        <authorList>
            <person name="Dougan E. K."/>
            <person name="Rhodes N."/>
            <person name="Thang M."/>
            <person name="Chan C."/>
        </authorList>
    </citation>
    <scope>NUCLEOTIDE SEQUENCE</scope>
</reference>
<sequence>DGLLKLAVQKLEEQKAAAPGFLDTALDAFASHSSKKGVLGVGVIALQRCVDQARAAKIQDSTKLHRVEAKLHLLCERKREIALLKAAMAAEDAWLLKAATEECRQRFGEVTFGVDLTLAKCQLEIWERASSAQAVASTTSEARRPSSLRLASRATSSEPVDLERSDVLAPLALGAPVVSTSSVPPLPAQEERAVTALRAAMFQEPPQAGLLRLAIARARRAGVAKEEVSKAEAVLQEEREAEQALEQLRRAAAARDVRALRRAIADCADAGHPRVSAGVDQGRLLPASTQLCDALGELLKRAHQHGLALSVLTMASQDTAIDPKAAIEDLDRERQELRYSLAEKRSGLRTVCRVRPPLAPELQTALRSHAGLAPVLRRVDRRTLEVALASGSYATCDFSAVLGPESTQAEVSTELLGLAQAAIDGGNVAVIACGQRGAGKSFTLCGSADQPGVLPRLLEELFAIKSREHWRSDTHIDVQALEIVEDGPPRDLLSQASEGETVEQRIEAIRPCCAQGGPGQLCLAASAAILSGAATRRAGRLQELKDLVQDIWQQPSTNASRHAVLILQLTRRNRLTGVTCRSRFLVADLAGASSPAADRALSWAVACSARQGPRSLGVSSSNWPFSAKGASCADGPGSQVLAALLQDCFGPGCTATMIVCLAPMAPDREGVLAVLEALGLRQSVVQTADTRAERRFQPPPEPLELPCTPKTPKLPQSPVLLQQMNSSPAQSPTAQLARSSSNNSLFPTSQRTSDSESLEEEDL</sequence>
<dbReference type="EMBL" id="CAJNJA010083919">
    <property type="protein sequence ID" value="CAE7935991.1"/>
    <property type="molecule type" value="Genomic_DNA"/>
</dbReference>
<feature type="coiled-coil region" evidence="2">
    <location>
        <begin position="221"/>
        <end position="255"/>
    </location>
</feature>
<proteinExistence type="inferred from homology"/>
<dbReference type="InterPro" id="IPR027417">
    <property type="entry name" value="P-loop_NTPase"/>
</dbReference>
<evidence type="ECO:0000256" key="1">
    <source>
        <dbReference type="PROSITE-ProRule" id="PRU00283"/>
    </source>
</evidence>
<dbReference type="Proteomes" id="UP000601435">
    <property type="component" value="Unassembled WGS sequence"/>
</dbReference>
<evidence type="ECO:0000313" key="5">
    <source>
        <dbReference type="EMBL" id="CAE7935991.1"/>
    </source>
</evidence>
<evidence type="ECO:0000256" key="3">
    <source>
        <dbReference type="SAM" id="MobiDB-lite"/>
    </source>
</evidence>
<dbReference type="AlphaFoldDB" id="A0A813C486"/>
<dbReference type="GO" id="GO:0008017">
    <property type="term" value="F:microtubule binding"/>
    <property type="evidence" value="ECO:0007669"/>
    <property type="project" value="InterPro"/>
</dbReference>
<keyword evidence="6" id="KW-1185">Reference proteome</keyword>
<organism evidence="5 6">
    <name type="scientific">Symbiodinium necroappetens</name>
    <dbReference type="NCBI Taxonomy" id="1628268"/>
    <lineage>
        <taxon>Eukaryota</taxon>
        <taxon>Sar</taxon>
        <taxon>Alveolata</taxon>
        <taxon>Dinophyceae</taxon>
        <taxon>Suessiales</taxon>
        <taxon>Symbiodiniaceae</taxon>
        <taxon>Symbiodinium</taxon>
    </lineage>
</organism>
<feature type="binding site" evidence="1">
    <location>
        <begin position="434"/>
        <end position="441"/>
    </location>
    <ligand>
        <name>ATP</name>
        <dbReference type="ChEBI" id="CHEBI:30616"/>
    </ligand>
</feature>
<dbReference type="InterPro" id="IPR027640">
    <property type="entry name" value="Kinesin-like_fam"/>
</dbReference>
<protein>
    <submittedName>
        <fullName evidence="5">KIN14Q protein</fullName>
    </submittedName>
</protein>
<dbReference type="PROSITE" id="PS50067">
    <property type="entry name" value="KINESIN_MOTOR_2"/>
    <property type="match status" value="1"/>
</dbReference>
<evidence type="ECO:0000256" key="2">
    <source>
        <dbReference type="SAM" id="Coils"/>
    </source>
</evidence>
<feature type="domain" description="Kinesin motor" evidence="4">
    <location>
        <begin position="347"/>
        <end position="505"/>
    </location>
</feature>
<dbReference type="GO" id="GO:0005524">
    <property type="term" value="F:ATP binding"/>
    <property type="evidence" value="ECO:0007669"/>
    <property type="project" value="UniProtKB-UniRule"/>
</dbReference>
<dbReference type="InterPro" id="IPR001752">
    <property type="entry name" value="Kinesin_motor_dom"/>
</dbReference>
<dbReference type="Gene3D" id="3.40.850.10">
    <property type="entry name" value="Kinesin motor domain"/>
    <property type="match status" value="1"/>
</dbReference>
<dbReference type="SUPFAM" id="SSF52540">
    <property type="entry name" value="P-loop containing nucleoside triphosphate hydrolases"/>
    <property type="match status" value="1"/>
</dbReference>
<feature type="compositionally biased region" description="Polar residues" evidence="3">
    <location>
        <begin position="719"/>
        <end position="752"/>
    </location>
</feature>
<dbReference type="Pfam" id="PF00225">
    <property type="entry name" value="Kinesin"/>
    <property type="match status" value="1"/>
</dbReference>
<gene>
    <name evidence="5" type="primary">KIN14Q</name>
    <name evidence="5" type="ORF">SNEC2469_LOCUS32756</name>
</gene>
<dbReference type="PANTHER" id="PTHR47972:SF28">
    <property type="entry name" value="KINESIN-LIKE PROTEIN KLP-3"/>
    <property type="match status" value="1"/>
</dbReference>
<dbReference type="GO" id="GO:0015630">
    <property type="term" value="C:microtubule cytoskeleton"/>
    <property type="evidence" value="ECO:0007669"/>
    <property type="project" value="TreeGrafter"/>
</dbReference>
<dbReference type="GO" id="GO:0003777">
    <property type="term" value="F:microtubule motor activity"/>
    <property type="evidence" value="ECO:0007669"/>
    <property type="project" value="InterPro"/>
</dbReference>
<keyword evidence="1" id="KW-0067">ATP-binding</keyword>
<name>A0A813C486_9DINO</name>
<evidence type="ECO:0000259" key="4">
    <source>
        <dbReference type="PROSITE" id="PS50067"/>
    </source>
</evidence>
<evidence type="ECO:0000313" key="6">
    <source>
        <dbReference type="Proteomes" id="UP000601435"/>
    </source>
</evidence>
<comment type="caution">
    <text evidence="5">The sequence shown here is derived from an EMBL/GenBank/DDBJ whole genome shotgun (WGS) entry which is preliminary data.</text>
</comment>
<dbReference type="SMART" id="SM00129">
    <property type="entry name" value="KISc"/>
    <property type="match status" value="1"/>
</dbReference>
<feature type="compositionally biased region" description="Low complexity" evidence="3">
    <location>
        <begin position="704"/>
        <end position="714"/>
    </location>
</feature>
<feature type="region of interest" description="Disordered" evidence="3">
    <location>
        <begin position="690"/>
        <end position="763"/>
    </location>
</feature>
<dbReference type="OrthoDB" id="442356at2759"/>
<keyword evidence="2" id="KW-0175">Coiled coil</keyword>
<comment type="similarity">
    <text evidence="1">Belongs to the TRAFAC class myosin-kinesin ATPase superfamily. Kinesin family.</text>
</comment>
<dbReference type="InterPro" id="IPR036961">
    <property type="entry name" value="Kinesin_motor_dom_sf"/>
</dbReference>
<keyword evidence="1" id="KW-0505">Motor protein</keyword>
<dbReference type="GO" id="GO:0007018">
    <property type="term" value="P:microtubule-based movement"/>
    <property type="evidence" value="ECO:0007669"/>
    <property type="project" value="InterPro"/>
</dbReference>